<dbReference type="InterPro" id="IPR013780">
    <property type="entry name" value="Glyco_hydro_b"/>
</dbReference>
<evidence type="ECO:0000256" key="3">
    <source>
        <dbReference type="ARBA" id="ARBA00023295"/>
    </source>
</evidence>
<evidence type="ECO:0000313" key="9">
    <source>
        <dbReference type="EMBL" id="NOT34706.1"/>
    </source>
</evidence>
<keyword evidence="2 4" id="KW-0378">Hydrolase</keyword>
<dbReference type="PROSITE" id="PS00129">
    <property type="entry name" value="GLYCOSYL_HYDROL_F31_1"/>
    <property type="match status" value="1"/>
</dbReference>
<dbReference type="InterPro" id="IPR017853">
    <property type="entry name" value="GH"/>
</dbReference>
<dbReference type="PANTHER" id="PTHR22762:SF120">
    <property type="entry name" value="HETEROGLYCAN GLUCOSIDASE 1"/>
    <property type="match status" value="1"/>
</dbReference>
<evidence type="ECO:0000256" key="4">
    <source>
        <dbReference type="RuleBase" id="RU361185"/>
    </source>
</evidence>
<evidence type="ECO:0000313" key="10">
    <source>
        <dbReference type="Proteomes" id="UP000580839"/>
    </source>
</evidence>
<keyword evidence="3 4" id="KW-0326">Glycosidase</keyword>
<sequence length="363" mass="40203">MWPGACVFPDFTRAATRSWWSDRVASFMAQRLDGVWSDMNEPAVFKTPNKSMPESNRHEADPELGGPDSHARYHNVYGMLMARASFEGCLRARPESRPFVLSRANYLGGFGGTASAELYSRWIGVGALFPFARARSEKGSPRREPWSFGARVESTSRRALETRMRLLPYLDSCFEEASRTGVPVMRPLCLAAPRDPGLHGEDQSFLLGDDVLVEAGLDSTRARSGRPASERFASPRGPWRRANVHGAAEALADPDLPALHMRPGSIVPLGPIVQHVDERPLDEVEILISLDAEGRATGTLYEDDGDGFGYRDGDFLRTHYKARLEGGILRVRIAASEGRWSAPSTRSHRVTVIGDRVERIEDP</sequence>
<dbReference type="Pfam" id="PF17137">
    <property type="entry name" value="DUF5110"/>
    <property type="match status" value="1"/>
</dbReference>
<dbReference type="PANTHER" id="PTHR22762">
    <property type="entry name" value="ALPHA-GLUCOSIDASE"/>
    <property type="match status" value="1"/>
</dbReference>
<dbReference type="GO" id="GO:0004553">
    <property type="term" value="F:hydrolase activity, hydrolyzing O-glycosyl compounds"/>
    <property type="evidence" value="ECO:0007669"/>
    <property type="project" value="InterPro"/>
</dbReference>
<protein>
    <submittedName>
        <fullName evidence="9">DUF5110 domain-containing protein</fullName>
    </submittedName>
</protein>
<evidence type="ECO:0000256" key="2">
    <source>
        <dbReference type="ARBA" id="ARBA00022801"/>
    </source>
</evidence>
<dbReference type="InterPro" id="IPR000322">
    <property type="entry name" value="Glyco_hydro_31_TIM"/>
</dbReference>
<accession>A0A849SJC5</accession>
<feature type="domain" description="Glycosyl hydrolase family 31 C-terminal" evidence="8">
    <location>
        <begin position="181"/>
        <end position="267"/>
    </location>
</feature>
<dbReference type="AlphaFoldDB" id="A0A849SJC5"/>
<evidence type="ECO:0000259" key="7">
    <source>
        <dbReference type="Pfam" id="PF17137"/>
    </source>
</evidence>
<dbReference type="GO" id="GO:0005975">
    <property type="term" value="P:carbohydrate metabolic process"/>
    <property type="evidence" value="ECO:0007669"/>
    <property type="project" value="InterPro"/>
</dbReference>
<evidence type="ECO:0000256" key="5">
    <source>
        <dbReference type="SAM" id="MobiDB-lite"/>
    </source>
</evidence>
<feature type="domain" description="Glycoside hydrolase family 31 TIM barrel" evidence="6">
    <location>
        <begin position="2"/>
        <end position="108"/>
    </location>
</feature>
<dbReference type="Pfam" id="PF21365">
    <property type="entry name" value="Glyco_hydro_31_3rd"/>
    <property type="match status" value="1"/>
</dbReference>
<dbReference type="Proteomes" id="UP000580839">
    <property type="component" value="Unassembled WGS sequence"/>
</dbReference>
<feature type="region of interest" description="Disordered" evidence="5">
    <location>
        <begin position="46"/>
        <end position="67"/>
    </location>
</feature>
<dbReference type="InterPro" id="IPR033403">
    <property type="entry name" value="DUF5110"/>
</dbReference>
<evidence type="ECO:0000259" key="8">
    <source>
        <dbReference type="Pfam" id="PF21365"/>
    </source>
</evidence>
<name>A0A849SJC5_UNCEI</name>
<comment type="caution">
    <text evidence="9">The sequence shown here is derived from an EMBL/GenBank/DDBJ whole genome shotgun (WGS) entry which is preliminary data.</text>
</comment>
<dbReference type="InterPro" id="IPR030458">
    <property type="entry name" value="Glyco_hydro_31_AS"/>
</dbReference>
<dbReference type="Gene3D" id="3.20.20.80">
    <property type="entry name" value="Glycosidases"/>
    <property type="match status" value="2"/>
</dbReference>
<dbReference type="InterPro" id="IPR048395">
    <property type="entry name" value="Glyco_hydro_31_C"/>
</dbReference>
<dbReference type="EMBL" id="JABFRW010000140">
    <property type="protein sequence ID" value="NOT34706.1"/>
    <property type="molecule type" value="Genomic_DNA"/>
</dbReference>
<gene>
    <name evidence="9" type="ORF">HOP12_11125</name>
</gene>
<dbReference type="Gene3D" id="2.60.40.1180">
    <property type="entry name" value="Golgi alpha-mannosidase II"/>
    <property type="match status" value="1"/>
</dbReference>
<reference evidence="9 10" key="1">
    <citation type="submission" date="2020-04" db="EMBL/GenBank/DDBJ databases">
        <title>Metagenomic profiling of ammonia- and methane-oxidizing microorganisms in a Dutch drinking water treatment plant.</title>
        <authorList>
            <person name="Poghosyan L."/>
            <person name="Leucker S."/>
        </authorList>
    </citation>
    <scope>NUCLEOTIDE SEQUENCE [LARGE SCALE GENOMIC DNA]</scope>
    <source>
        <strain evidence="9">S-RSF-IL-03</strain>
    </source>
</reference>
<feature type="domain" description="DUF5110" evidence="7">
    <location>
        <begin position="288"/>
        <end position="354"/>
    </location>
</feature>
<dbReference type="SUPFAM" id="SSF51445">
    <property type="entry name" value="(Trans)glycosidases"/>
    <property type="match status" value="1"/>
</dbReference>
<dbReference type="Pfam" id="PF01055">
    <property type="entry name" value="Glyco_hydro_31_2nd"/>
    <property type="match status" value="1"/>
</dbReference>
<proteinExistence type="inferred from homology"/>
<organism evidence="9 10">
    <name type="scientific">Eiseniibacteriota bacterium</name>
    <dbReference type="NCBI Taxonomy" id="2212470"/>
    <lineage>
        <taxon>Bacteria</taxon>
        <taxon>Candidatus Eiseniibacteriota</taxon>
    </lineage>
</organism>
<comment type="similarity">
    <text evidence="1 4">Belongs to the glycosyl hydrolase 31 family.</text>
</comment>
<evidence type="ECO:0000256" key="1">
    <source>
        <dbReference type="ARBA" id="ARBA00007806"/>
    </source>
</evidence>
<evidence type="ECO:0000259" key="6">
    <source>
        <dbReference type="Pfam" id="PF01055"/>
    </source>
</evidence>